<evidence type="ECO:0000313" key="4">
    <source>
        <dbReference type="Proteomes" id="UP000317178"/>
    </source>
</evidence>
<dbReference type="AlphaFoldDB" id="A0A518CPL0"/>
<dbReference type="EMBL" id="CP036281">
    <property type="protein sequence ID" value="QDU81153.1"/>
    <property type="molecule type" value="Genomic_DNA"/>
</dbReference>
<keyword evidence="4" id="KW-1185">Reference proteome</keyword>
<dbReference type="OrthoDB" id="233929at2"/>
<dbReference type="Proteomes" id="UP000317178">
    <property type="component" value="Chromosome"/>
</dbReference>
<keyword evidence="1" id="KW-0732">Signal</keyword>
<sequence>MFPSLNVNATFGLLLRVRCSALVTCLLLLTGLSGCAAFRPMEGIPARFLSEDLQPAHRGNKKTINMTLLGQTPPTEYRLDKGDVLAVYIEGVLDSPKEAIPTYYPQNEEEYPAIGYPIKVREDGMISLPPNKKVLVRGMTENEAEAAVRKAFTEGENPTIKADGSAAIMVSLHKKRQYTITVFRQERNNDFNSNGLDGSFNQAGISGVLSNKRGMGRVIQLPAGHNDVLHALAETGGPPGEDAENVIYVVKRSRNCDACSSTSAIPTRNNAYHSDFGHSLASGMPWGHCDLTMMDNRVSLSAPQVIRIPIRINPEEKFVINEEDVILEDGDHIFIEHRDYDVFYTGGVLGGGVIRLPRDRDLDVLEAISVAHDPAKGTGGLRQLGGSSALNRDVTVGASSLIVVRRRADGTQYEIMVDLKEALENPAERIRIQEGDFLFLQYTKSEAIAAFIERHFIDWTAVAIAFAAFQ</sequence>
<gene>
    <name evidence="3" type="ORF">Pla110_28900</name>
</gene>
<evidence type="ECO:0000313" key="3">
    <source>
        <dbReference type="EMBL" id="QDU81153.1"/>
    </source>
</evidence>
<feature type="domain" description="Polysaccharide export protein N-terminal" evidence="2">
    <location>
        <begin position="73"/>
        <end position="160"/>
    </location>
</feature>
<reference evidence="3 4" key="1">
    <citation type="submission" date="2019-02" db="EMBL/GenBank/DDBJ databases">
        <title>Deep-cultivation of Planctomycetes and their phenomic and genomic characterization uncovers novel biology.</title>
        <authorList>
            <person name="Wiegand S."/>
            <person name="Jogler M."/>
            <person name="Boedeker C."/>
            <person name="Pinto D."/>
            <person name="Vollmers J."/>
            <person name="Rivas-Marin E."/>
            <person name="Kohn T."/>
            <person name="Peeters S.H."/>
            <person name="Heuer A."/>
            <person name="Rast P."/>
            <person name="Oberbeckmann S."/>
            <person name="Bunk B."/>
            <person name="Jeske O."/>
            <person name="Meyerdierks A."/>
            <person name="Storesund J.E."/>
            <person name="Kallscheuer N."/>
            <person name="Luecker S."/>
            <person name="Lage O.M."/>
            <person name="Pohl T."/>
            <person name="Merkel B.J."/>
            <person name="Hornburger P."/>
            <person name="Mueller R.-W."/>
            <person name="Bruemmer F."/>
            <person name="Labrenz M."/>
            <person name="Spormann A.M."/>
            <person name="Op den Camp H."/>
            <person name="Overmann J."/>
            <person name="Amann R."/>
            <person name="Jetten M.S.M."/>
            <person name="Mascher T."/>
            <person name="Medema M.H."/>
            <person name="Devos D.P."/>
            <person name="Kaster A.-K."/>
            <person name="Ovreas L."/>
            <person name="Rohde M."/>
            <person name="Galperin M.Y."/>
            <person name="Jogler C."/>
        </authorList>
    </citation>
    <scope>NUCLEOTIDE SEQUENCE [LARGE SCALE GENOMIC DNA]</scope>
    <source>
        <strain evidence="3 4">Pla110</strain>
    </source>
</reference>
<dbReference type="PANTHER" id="PTHR33619:SF3">
    <property type="entry name" value="POLYSACCHARIDE EXPORT PROTEIN GFCE-RELATED"/>
    <property type="match status" value="1"/>
</dbReference>
<dbReference type="KEGG" id="plon:Pla110_28900"/>
<dbReference type="PANTHER" id="PTHR33619">
    <property type="entry name" value="POLYSACCHARIDE EXPORT PROTEIN GFCE-RELATED"/>
    <property type="match status" value="1"/>
</dbReference>
<accession>A0A518CPL0</accession>
<dbReference type="InterPro" id="IPR049712">
    <property type="entry name" value="Poly_export"/>
</dbReference>
<dbReference type="Pfam" id="PF02563">
    <property type="entry name" value="Poly_export"/>
    <property type="match status" value="1"/>
</dbReference>
<evidence type="ECO:0000259" key="2">
    <source>
        <dbReference type="Pfam" id="PF02563"/>
    </source>
</evidence>
<dbReference type="RefSeq" id="WP_144996361.1">
    <property type="nucleotide sequence ID" value="NZ_CP036281.1"/>
</dbReference>
<protein>
    <submittedName>
        <fullName evidence="3">Polysaccharide biosynthesis/export protein</fullName>
    </submittedName>
</protein>
<proteinExistence type="predicted"/>
<dbReference type="GO" id="GO:0015159">
    <property type="term" value="F:polysaccharide transmembrane transporter activity"/>
    <property type="evidence" value="ECO:0007669"/>
    <property type="project" value="InterPro"/>
</dbReference>
<organism evidence="3 4">
    <name type="scientific">Polystyrenella longa</name>
    <dbReference type="NCBI Taxonomy" id="2528007"/>
    <lineage>
        <taxon>Bacteria</taxon>
        <taxon>Pseudomonadati</taxon>
        <taxon>Planctomycetota</taxon>
        <taxon>Planctomycetia</taxon>
        <taxon>Planctomycetales</taxon>
        <taxon>Planctomycetaceae</taxon>
        <taxon>Polystyrenella</taxon>
    </lineage>
</organism>
<dbReference type="InterPro" id="IPR003715">
    <property type="entry name" value="Poly_export_N"/>
</dbReference>
<evidence type="ECO:0000256" key="1">
    <source>
        <dbReference type="ARBA" id="ARBA00022729"/>
    </source>
</evidence>
<name>A0A518CPL0_9PLAN</name>